<dbReference type="AlphaFoldDB" id="X1LI30"/>
<sequence>MTLAPFLSSDINAFTRKRDNEKIAASIPEKKALKQRKTRIRMTYKIIFGILNSKGKKKARDGSKG</sequence>
<name>X1LI30_9ZZZZ</name>
<accession>X1LI30</accession>
<protein>
    <submittedName>
        <fullName evidence="1">Uncharacterized protein</fullName>
    </submittedName>
</protein>
<proteinExistence type="predicted"/>
<evidence type="ECO:0000313" key="1">
    <source>
        <dbReference type="EMBL" id="GAI05466.1"/>
    </source>
</evidence>
<comment type="caution">
    <text evidence="1">The sequence shown here is derived from an EMBL/GenBank/DDBJ whole genome shotgun (WGS) entry which is preliminary data.</text>
</comment>
<gene>
    <name evidence="1" type="ORF">S06H3_19367</name>
</gene>
<organism evidence="1">
    <name type="scientific">marine sediment metagenome</name>
    <dbReference type="NCBI Taxonomy" id="412755"/>
    <lineage>
        <taxon>unclassified sequences</taxon>
        <taxon>metagenomes</taxon>
        <taxon>ecological metagenomes</taxon>
    </lineage>
</organism>
<dbReference type="EMBL" id="BARV01009909">
    <property type="protein sequence ID" value="GAI05466.1"/>
    <property type="molecule type" value="Genomic_DNA"/>
</dbReference>
<reference evidence="1" key="1">
    <citation type="journal article" date="2014" name="Front. Microbiol.">
        <title>High frequency of phylogenetically diverse reductive dehalogenase-homologous genes in deep subseafloor sedimentary metagenomes.</title>
        <authorList>
            <person name="Kawai M."/>
            <person name="Futagami T."/>
            <person name="Toyoda A."/>
            <person name="Takaki Y."/>
            <person name="Nishi S."/>
            <person name="Hori S."/>
            <person name="Arai W."/>
            <person name="Tsubouchi T."/>
            <person name="Morono Y."/>
            <person name="Uchiyama I."/>
            <person name="Ito T."/>
            <person name="Fujiyama A."/>
            <person name="Inagaki F."/>
            <person name="Takami H."/>
        </authorList>
    </citation>
    <scope>NUCLEOTIDE SEQUENCE</scope>
    <source>
        <strain evidence="1">Expedition CK06-06</strain>
    </source>
</reference>